<name>A0A7V8JVD3_9BURK</name>
<comment type="caution">
    <text evidence="1">The sequence shown here is derived from an EMBL/GenBank/DDBJ whole genome shotgun (WGS) entry which is preliminary data.</text>
</comment>
<dbReference type="AlphaFoldDB" id="A0A7V8JVD3"/>
<gene>
    <name evidence="1" type="ORF">GAK35_00823</name>
</gene>
<protein>
    <submittedName>
        <fullName evidence="1">Uncharacterized protein</fullName>
    </submittedName>
</protein>
<dbReference type="Proteomes" id="UP000462435">
    <property type="component" value="Unassembled WGS sequence"/>
</dbReference>
<accession>A0A7V8JVD3</accession>
<evidence type="ECO:0000313" key="2">
    <source>
        <dbReference type="Proteomes" id="UP000462435"/>
    </source>
</evidence>
<sequence length="88" mass="9991">MQCQQYQQYHEHQGQIEGSFWCSLTGARYRYLVSYQGGRSVDWHATISRGNCFSWASGTISHHLYCGAQLEEAVRAQVLGSISIMQVC</sequence>
<dbReference type="EMBL" id="WNDX01000015">
    <property type="protein sequence ID" value="KAF1047026.1"/>
    <property type="molecule type" value="Genomic_DNA"/>
</dbReference>
<proteinExistence type="predicted"/>
<organism evidence="1 2">
    <name type="scientific">Herbaspirillum frisingense</name>
    <dbReference type="NCBI Taxonomy" id="92645"/>
    <lineage>
        <taxon>Bacteria</taxon>
        <taxon>Pseudomonadati</taxon>
        <taxon>Pseudomonadota</taxon>
        <taxon>Betaproteobacteria</taxon>
        <taxon>Burkholderiales</taxon>
        <taxon>Oxalobacteraceae</taxon>
        <taxon>Herbaspirillum</taxon>
    </lineage>
</organism>
<evidence type="ECO:0000313" key="1">
    <source>
        <dbReference type="EMBL" id="KAF1047026.1"/>
    </source>
</evidence>
<reference evidence="2" key="1">
    <citation type="journal article" date="2020" name="MBio">
        <title>Horizontal gene transfer to a defensive symbiont with a reduced genome amongst a multipartite beetle microbiome.</title>
        <authorList>
            <person name="Waterworth S.C."/>
            <person name="Florez L.V."/>
            <person name="Rees E.R."/>
            <person name="Hertweck C."/>
            <person name="Kaltenpoth M."/>
            <person name="Kwan J.C."/>
        </authorList>
    </citation>
    <scope>NUCLEOTIDE SEQUENCE [LARGE SCALE GENOMIC DNA]</scope>
</reference>